<feature type="signal peptide" evidence="1">
    <location>
        <begin position="1"/>
        <end position="20"/>
    </location>
</feature>
<name>A0ABZ2TNW5_9FLAO</name>
<reference evidence="2 3" key="1">
    <citation type="submission" date="2024-03" db="EMBL/GenBank/DDBJ databases">
        <authorList>
            <person name="Cao K."/>
        </authorList>
    </citation>
    <scope>NUCLEOTIDE SEQUENCE [LARGE SCALE GENOMIC DNA]</scope>
    <source>
        <strain evidence="2 3">MCCC 1K00696</strain>
    </source>
</reference>
<keyword evidence="1" id="KW-0732">Signal</keyword>
<sequence>MKKVILSLVFVLATGTMMNAKNMSVDAIQDIDCDQFANVSQAIVLMNGGSYGDSLIAFDNAYSGCVDYNIDNLIEMEEPEEFD</sequence>
<evidence type="ECO:0000313" key="3">
    <source>
        <dbReference type="Proteomes" id="UP001491088"/>
    </source>
</evidence>
<evidence type="ECO:0008006" key="4">
    <source>
        <dbReference type="Google" id="ProtNLM"/>
    </source>
</evidence>
<organism evidence="2 3">
    <name type="scientific">Polaribacter marinaquae</name>
    <dbReference type="NCBI Taxonomy" id="1642819"/>
    <lineage>
        <taxon>Bacteria</taxon>
        <taxon>Pseudomonadati</taxon>
        <taxon>Bacteroidota</taxon>
        <taxon>Flavobacteriia</taxon>
        <taxon>Flavobacteriales</taxon>
        <taxon>Flavobacteriaceae</taxon>
    </lineage>
</organism>
<dbReference type="EMBL" id="CP150496">
    <property type="protein sequence ID" value="WYW54775.1"/>
    <property type="molecule type" value="Genomic_DNA"/>
</dbReference>
<evidence type="ECO:0000313" key="2">
    <source>
        <dbReference type="EMBL" id="WYW54775.1"/>
    </source>
</evidence>
<protein>
    <recommendedName>
        <fullName evidence="4">TMhelix containing protein</fullName>
    </recommendedName>
</protein>
<proteinExistence type="predicted"/>
<evidence type="ECO:0000256" key="1">
    <source>
        <dbReference type="SAM" id="SignalP"/>
    </source>
</evidence>
<gene>
    <name evidence="2" type="ORF">WG950_09565</name>
</gene>
<dbReference type="Proteomes" id="UP001491088">
    <property type="component" value="Chromosome"/>
</dbReference>
<accession>A0ABZ2TNW5</accession>
<keyword evidence="3" id="KW-1185">Reference proteome</keyword>
<feature type="chain" id="PRO_5046960789" description="TMhelix containing protein" evidence="1">
    <location>
        <begin position="21"/>
        <end position="83"/>
    </location>
</feature>
<dbReference type="RefSeq" id="WP_340931943.1">
    <property type="nucleotide sequence ID" value="NZ_CP150496.1"/>
</dbReference>